<evidence type="ECO:0000313" key="1">
    <source>
        <dbReference type="EMBL" id="VVW42534.1"/>
    </source>
</evidence>
<dbReference type="AlphaFoldDB" id="A0A5K1DWM0"/>
<reference evidence="1" key="1">
    <citation type="submission" date="2019-09" db="EMBL/GenBank/DDBJ databases">
        <authorList>
            <person name="Zhang L."/>
        </authorList>
    </citation>
    <scope>NUCLEOTIDE SEQUENCE</scope>
</reference>
<name>A0A5K1DWM0_9MAGN</name>
<protein>
    <submittedName>
        <fullName evidence="1">Uncharacterized protein</fullName>
    </submittedName>
</protein>
<sequence>MQDTMQPLRDSETELVVLFREMKPPAAIVANYLALQKEFLMDR</sequence>
<proteinExistence type="predicted"/>
<accession>A0A5K1DWM0</accession>
<gene>
    <name evidence="1" type="ORF">NYM_LOCUS19598</name>
</gene>
<organism evidence="1">
    <name type="scientific">Nymphaea colorata</name>
    <name type="common">pocket water lily</name>
    <dbReference type="NCBI Taxonomy" id="210225"/>
    <lineage>
        <taxon>Eukaryota</taxon>
        <taxon>Viridiplantae</taxon>
        <taxon>Streptophyta</taxon>
        <taxon>Embryophyta</taxon>
        <taxon>Tracheophyta</taxon>
        <taxon>Spermatophyta</taxon>
        <taxon>Magnoliopsida</taxon>
        <taxon>Nymphaeales</taxon>
        <taxon>Nymphaeaceae</taxon>
        <taxon>Nymphaea</taxon>
    </lineage>
</organism>
<dbReference type="EMBL" id="LR721783">
    <property type="protein sequence ID" value="VVW42534.1"/>
    <property type="molecule type" value="Genomic_DNA"/>
</dbReference>